<evidence type="ECO:0000313" key="2">
    <source>
        <dbReference type="Proteomes" id="UP000317093"/>
    </source>
</evidence>
<proteinExistence type="predicted"/>
<accession>A0A518AWV8</accession>
<evidence type="ECO:0000313" key="1">
    <source>
        <dbReference type="EMBL" id="QDU59198.1"/>
    </source>
</evidence>
<dbReference type="EMBL" id="CP036279">
    <property type="protein sequence ID" value="QDU59198.1"/>
    <property type="molecule type" value="Genomic_DNA"/>
</dbReference>
<keyword evidence="2" id="KW-1185">Reference proteome</keyword>
<gene>
    <name evidence="1" type="ORF">Pan216_00250</name>
</gene>
<protein>
    <submittedName>
        <fullName evidence="1">Uncharacterized protein</fullName>
    </submittedName>
</protein>
<dbReference type="KEGG" id="knv:Pan216_00250"/>
<dbReference type="Proteomes" id="UP000317093">
    <property type="component" value="Chromosome"/>
</dbReference>
<sequence>MRATTLLGSVSTRGSVRDGVDRRRKVEHLDGLSRRHVSKAMAYALDLGALRAKDPRNLFVELVAWNAP</sequence>
<dbReference type="AlphaFoldDB" id="A0A518AWV8"/>
<reference evidence="1 2" key="1">
    <citation type="submission" date="2019-02" db="EMBL/GenBank/DDBJ databases">
        <title>Deep-cultivation of Planctomycetes and their phenomic and genomic characterization uncovers novel biology.</title>
        <authorList>
            <person name="Wiegand S."/>
            <person name="Jogler M."/>
            <person name="Boedeker C."/>
            <person name="Pinto D."/>
            <person name="Vollmers J."/>
            <person name="Rivas-Marin E."/>
            <person name="Kohn T."/>
            <person name="Peeters S.H."/>
            <person name="Heuer A."/>
            <person name="Rast P."/>
            <person name="Oberbeckmann S."/>
            <person name="Bunk B."/>
            <person name="Jeske O."/>
            <person name="Meyerdierks A."/>
            <person name="Storesund J.E."/>
            <person name="Kallscheuer N."/>
            <person name="Luecker S."/>
            <person name="Lage O.M."/>
            <person name="Pohl T."/>
            <person name="Merkel B.J."/>
            <person name="Hornburger P."/>
            <person name="Mueller R.-W."/>
            <person name="Bruemmer F."/>
            <person name="Labrenz M."/>
            <person name="Spormann A.M."/>
            <person name="Op den Camp H."/>
            <person name="Overmann J."/>
            <person name="Amann R."/>
            <person name="Jetten M.S.M."/>
            <person name="Mascher T."/>
            <person name="Medema M.H."/>
            <person name="Devos D.P."/>
            <person name="Kaster A.-K."/>
            <person name="Ovreas L."/>
            <person name="Rohde M."/>
            <person name="Galperin M.Y."/>
            <person name="Jogler C."/>
        </authorList>
    </citation>
    <scope>NUCLEOTIDE SEQUENCE [LARGE SCALE GENOMIC DNA]</scope>
    <source>
        <strain evidence="1 2">Pan216</strain>
    </source>
</reference>
<name>A0A518AWV8_9BACT</name>
<organism evidence="1 2">
    <name type="scientific">Kolteria novifilia</name>
    <dbReference type="NCBI Taxonomy" id="2527975"/>
    <lineage>
        <taxon>Bacteria</taxon>
        <taxon>Pseudomonadati</taxon>
        <taxon>Planctomycetota</taxon>
        <taxon>Planctomycetia</taxon>
        <taxon>Kolteriales</taxon>
        <taxon>Kolteriaceae</taxon>
        <taxon>Kolteria</taxon>
    </lineage>
</organism>